<evidence type="ECO:0000313" key="1">
    <source>
        <dbReference type="EMBL" id="CAK9073438.1"/>
    </source>
</evidence>
<protein>
    <submittedName>
        <fullName evidence="1">Uncharacterized protein</fullName>
    </submittedName>
</protein>
<evidence type="ECO:0000313" key="2">
    <source>
        <dbReference type="Proteomes" id="UP001642484"/>
    </source>
</evidence>
<proteinExistence type="predicted"/>
<dbReference type="Gene3D" id="1.25.40.10">
    <property type="entry name" value="Tetratricopeptide repeat domain"/>
    <property type="match status" value="1"/>
</dbReference>
<dbReference type="Proteomes" id="UP001642484">
    <property type="component" value="Unassembled WGS sequence"/>
</dbReference>
<dbReference type="InterPro" id="IPR011990">
    <property type="entry name" value="TPR-like_helical_dom_sf"/>
</dbReference>
<organism evidence="1 2">
    <name type="scientific">Durusdinium trenchii</name>
    <dbReference type="NCBI Taxonomy" id="1381693"/>
    <lineage>
        <taxon>Eukaryota</taxon>
        <taxon>Sar</taxon>
        <taxon>Alveolata</taxon>
        <taxon>Dinophyceae</taxon>
        <taxon>Suessiales</taxon>
        <taxon>Symbiodiniaceae</taxon>
        <taxon>Durusdinium</taxon>
    </lineage>
</organism>
<dbReference type="EMBL" id="CAXAMN010022884">
    <property type="protein sequence ID" value="CAK9073438.1"/>
    <property type="molecule type" value="Genomic_DNA"/>
</dbReference>
<keyword evidence="2" id="KW-1185">Reference proteome</keyword>
<gene>
    <name evidence="1" type="ORF">CCMP2556_LOCUS36163</name>
</gene>
<sequence length="336" mass="36280">MVRRADVDQPLDARKELLALSRQAAWQRGVALLFAFGGDSIGYSTTIAACSRKELWTISLLLHQRMGQQRVPADQVAMNSACSACERVALWQRCMDFRLREERAVSSAIHACMKGHAWRSASALLRGASVLRLAMDVAAATPALGRAPMSSRNSWRRSPSMLRWMMECNIEPDGVTLEVFARTVGEVQWEQALTASSLSPRILASALSGRQQTAWQFAAASLVAMAAQSDVTNCCTTLALCAEPHWPLALELLMSKHVDTAACTAAMSPEAAFGILDLLQQRGLQPSCATATAATSALVRKTFWHSAAVLLARIQGSLVVPNLAVLNAQLKVVPGP</sequence>
<name>A0ABP0PBL4_9DINO</name>
<accession>A0ABP0PBL4</accession>
<reference evidence="1 2" key="1">
    <citation type="submission" date="2024-02" db="EMBL/GenBank/DDBJ databases">
        <authorList>
            <person name="Chen Y."/>
            <person name="Shah S."/>
            <person name="Dougan E. K."/>
            <person name="Thang M."/>
            <person name="Chan C."/>
        </authorList>
    </citation>
    <scope>NUCLEOTIDE SEQUENCE [LARGE SCALE GENOMIC DNA]</scope>
</reference>
<comment type="caution">
    <text evidence="1">The sequence shown here is derived from an EMBL/GenBank/DDBJ whole genome shotgun (WGS) entry which is preliminary data.</text>
</comment>